<comment type="function">
    <text evidence="1">Multidrug efflux pump.</text>
</comment>
<feature type="transmembrane region" description="Helical" evidence="13">
    <location>
        <begin position="322"/>
        <end position="342"/>
    </location>
</feature>
<evidence type="ECO:0000256" key="6">
    <source>
        <dbReference type="ARBA" id="ARBA00022449"/>
    </source>
</evidence>
<proteinExistence type="inferred from homology"/>
<feature type="transmembrane region" description="Helical" evidence="13">
    <location>
        <begin position="21"/>
        <end position="41"/>
    </location>
</feature>
<dbReference type="CDD" id="cd13138">
    <property type="entry name" value="MATE_yoeA_like"/>
    <property type="match status" value="1"/>
</dbReference>
<reference evidence="14 15" key="1">
    <citation type="submission" date="2014-07" db="EMBL/GenBank/DDBJ databases">
        <title>Draft genome of Clostridium celerecrescens 152B isolated from sediments associated with methane hydrate from Krishna Godavari basin.</title>
        <authorList>
            <person name="Honkalas V.S."/>
            <person name="Dabir A.P."/>
            <person name="Arora P."/>
            <person name="Dhakephalkar P.K."/>
        </authorList>
    </citation>
    <scope>NUCLEOTIDE SEQUENCE [LARGE SCALE GENOMIC DNA]</scope>
    <source>
        <strain evidence="14 15">152B</strain>
    </source>
</reference>
<gene>
    <name evidence="14" type="ORF">IO98_18085</name>
</gene>
<protein>
    <recommendedName>
        <fullName evidence="4">Probable multidrug resistance protein NorM</fullName>
    </recommendedName>
    <alternativeName>
        <fullName evidence="12">Multidrug-efflux transporter</fullName>
    </alternativeName>
</protein>
<keyword evidence="7" id="KW-1003">Cell membrane</keyword>
<keyword evidence="15" id="KW-1185">Reference proteome</keyword>
<dbReference type="Proteomes" id="UP000028525">
    <property type="component" value="Unassembled WGS sequence"/>
</dbReference>
<dbReference type="EMBL" id="JPME01000023">
    <property type="protein sequence ID" value="KEZ88580.1"/>
    <property type="molecule type" value="Genomic_DNA"/>
</dbReference>
<evidence type="ECO:0000256" key="11">
    <source>
        <dbReference type="ARBA" id="ARBA00023136"/>
    </source>
</evidence>
<feature type="transmembrane region" description="Helical" evidence="13">
    <location>
        <begin position="200"/>
        <end position="220"/>
    </location>
</feature>
<dbReference type="InterPro" id="IPR050222">
    <property type="entry name" value="MATE_MdtK"/>
</dbReference>
<accession>A0A084JHZ6</accession>
<evidence type="ECO:0000313" key="15">
    <source>
        <dbReference type="Proteomes" id="UP000028525"/>
    </source>
</evidence>
<feature type="transmembrane region" description="Helical" evidence="13">
    <location>
        <begin position="422"/>
        <end position="443"/>
    </location>
</feature>
<dbReference type="AlphaFoldDB" id="A0A084JHZ6"/>
<feature type="transmembrane region" description="Helical" evidence="13">
    <location>
        <begin position="392"/>
        <end position="416"/>
    </location>
</feature>
<dbReference type="GO" id="GO:0006811">
    <property type="term" value="P:monoatomic ion transport"/>
    <property type="evidence" value="ECO:0007669"/>
    <property type="project" value="UniProtKB-KW"/>
</dbReference>
<comment type="caution">
    <text evidence="14">The sequence shown here is derived from an EMBL/GenBank/DDBJ whole genome shotgun (WGS) entry which is preliminary data.</text>
</comment>
<evidence type="ECO:0000256" key="7">
    <source>
        <dbReference type="ARBA" id="ARBA00022475"/>
    </source>
</evidence>
<keyword evidence="10" id="KW-0406">Ion transport</keyword>
<feature type="transmembrane region" description="Helical" evidence="13">
    <location>
        <begin position="362"/>
        <end position="380"/>
    </location>
</feature>
<dbReference type="GO" id="GO:0015297">
    <property type="term" value="F:antiporter activity"/>
    <property type="evidence" value="ECO:0007669"/>
    <property type="project" value="UniProtKB-KW"/>
</dbReference>
<dbReference type="PANTHER" id="PTHR43298:SF2">
    <property type="entry name" value="FMN_FAD EXPORTER YEEO-RELATED"/>
    <property type="match status" value="1"/>
</dbReference>
<keyword evidence="8 13" id="KW-0812">Transmembrane</keyword>
<keyword evidence="11 13" id="KW-0472">Membrane</keyword>
<dbReference type="InterPro" id="IPR002528">
    <property type="entry name" value="MATE_fam"/>
</dbReference>
<dbReference type="Pfam" id="PF01554">
    <property type="entry name" value="MatE"/>
    <property type="match status" value="2"/>
</dbReference>
<dbReference type="GO" id="GO:0005886">
    <property type="term" value="C:plasma membrane"/>
    <property type="evidence" value="ECO:0007669"/>
    <property type="project" value="UniProtKB-SubCell"/>
</dbReference>
<evidence type="ECO:0000256" key="13">
    <source>
        <dbReference type="SAM" id="Phobius"/>
    </source>
</evidence>
<dbReference type="OrthoDB" id="9776324at2"/>
<evidence type="ECO:0000256" key="9">
    <source>
        <dbReference type="ARBA" id="ARBA00022989"/>
    </source>
</evidence>
<dbReference type="RefSeq" id="WP_038283467.1">
    <property type="nucleotide sequence ID" value="NZ_JPME01000023.1"/>
</dbReference>
<evidence type="ECO:0000256" key="5">
    <source>
        <dbReference type="ARBA" id="ARBA00022448"/>
    </source>
</evidence>
<comment type="subcellular location">
    <subcellularLocation>
        <location evidence="2">Cell membrane</location>
        <topology evidence="2">Multi-pass membrane protein</topology>
    </subcellularLocation>
</comment>
<dbReference type="PIRSF" id="PIRSF006603">
    <property type="entry name" value="DinF"/>
    <property type="match status" value="1"/>
</dbReference>
<feature type="transmembrane region" description="Helical" evidence="13">
    <location>
        <begin position="172"/>
        <end position="194"/>
    </location>
</feature>
<evidence type="ECO:0000313" key="14">
    <source>
        <dbReference type="EMBL" id="KEZ88580.1"/>
    </source>
</evidence>
<keyword evidence="6" id="KW-0050">Antiport</keyword>
<keyword evidence="9 13" id="KW-1133">Transmembrane helix</keyword>
<feature type="transmembrane region" description="Helical" evidence="13">
    <location>
        <begin position="140"/>
        <end position="165"/>
    </location>
</feature>
<dbReference type="NCBIfam" id="TIGR00797">
    <property type="entry name" value="matE"/>
    <property type="match status" value="1"/>
</dbReference>
<feature type="transmembrane region" description="Helical" evidence="13">
    <location>
        <begin position="99"/>
        <end position="120"/>
    </location>
</feature>
<dbReference type="PANTHER" id="PTHR43298">
    <property type="entry name" value="MULTIDRUG RESISTANCE PROTEIN NORM-RELATED"/>
    <property type="match status" value="1"/>
</dbReference>
<keyword evidence="5" id="KW-0813">Transport</keyword>
<dbReference type="InterPro" id="IPR048279">
    <property type="entry name" value="MdtK-like"/>
</dbReference>
<evidence type="ECO:0000256" key="1">
    <source>
        <dbReference type="ARBA" id="ARBA00003408"/>
    </source>
</evidence>
<evidence type="ECO:0000256" key="2">
    <source>
        <dbReference type="ARBA" id="ARBA00004651"/>
    </source>
</evidence>
<evidence type="ECO:0000256" key="4">
    <source>
        <dbReference type="ARBA" id="ARBA00020268"/>
    </source>
</evidence>
<name>A0A084JHZ6_9FIRM</name>
<comment type="similarity">
    <text evidence="3">Belongs to the multi antimicrobial extrusion (MATE) (TC 2.A.66.1) family.</text>
</comment>
<evidence type="ECO:0000256" key="8">
    <source>
        <dbReference type="ARBA" id="ARBA00022692"/>
    </source>
</evidence>
<feature type="transmembrane region" description="Helical" evidence="13">
    <location>
        <begin position="61"/>
        <end position="87"/>
    </location>
</feature>
<evidence type="ECO:0000256" key="3">
    <source>
        <dbReference type="ARBA" id="ARBA00010199"/>
    </source>
</evidence>
<evidence type="ECO:0000256" key="10">
    <source>
        <dbReference type="ARBA" id="ARBA00023065"/>
    </source>
</evidence>
<dbReference type="STRING" id="29354.IO98_18085"/>
<organism evidence="14 15">
    <name type="scientific">Lacrimispora celerecrescens</name>
    <dbReference type="NCBI Taxonomy" id="29354"/>
    <lineage>
        <taxon>Bacteria</taxon>
        <taxon>Bacillati</taxon>
        <taxon>Bacillota</taxon>
        <taxon>Clostridia</taxon>
        <taxon>Lachnospirales</taxon>
        <taxon>Lachnospiraceae</taxon>
        <taxon>Lacrimispora</taxon>
    </lineage>
</organism>
<sequence>MSMKTQKKAINMVTDSPGRALLLFALPMILGNLFQQFYNIIDSVVVGRFVGEEALASVGASYSITNVFIAIAVGGGIGSSVVVSQFLGAKQTGNMKTAISTTLINFLSIGVILGGLGLLFNHRILSFMNTPENVFHEASVYLGIYFIGLPFLFMYNVQASVFQALGDSKTPLYLLVFSSLLNVVLDLLFVTQFFMGVAGVAIATLIAQGLSAVLSFLILIKRLKEYETTEPFRLYDWNMMLHMMRVAIPSTLQQSIVHIGMLLVQSVVNGFGSAVMAGFAAGTRIESICIVPMLALGNAMSTYTAQNIGAGKKDRVKVGYRYCYLMAGVFAVIICVIMETWGDLFIRSFLNEGSADTAFQTGMSYVRFISFFYICIGCKATTDGLLRGAGDVVVFTVANLVNLAIRVSVAAVFAPIIGVQAVWFAVPMGWTANYIISFIRYLTGKWERIQLIS</sequence>
<evidence type="ECO:0000256" key="12">
    <source>
        <dbReference type="ARBA" id="ARBA00031636"/>
    </source>
</evidence>
<dbReference type="GO" id="GO:0042910">
    <property type="term" value="F:xenobiotic transmembrane transporter activity"/>
    <property type="evidence" value="ECO:0007669"/>
    <property type="project" value="InterPro"/>
</dbReference>